<dbReference type="GO" id="GO:0052908">
    <property type="term" value="F:16S rRNA (adenine(1518)-N(6)/adenine(1519)-N(6))-dimethyltransferase activity"/>
    <property type="evidence" value="ECO:0007669"/>
    <property type="project" value="UniProtKB-EC"/>
</dbReference>
<feature type="binding site" evidence="7 8">
    <location>
        <position position="16"/>
    </location>
    <ligand>
        <name>S-adenosyl-L-methionine</name>
        <dbReference type="ChEBI" id="CHEBI:59789"/>
    </ligand>
</feature>
<dbReference type="NCBIfam" id="TIGR00755">
    <property type="entry name" value="ksgA"/>
    <property type="match status" value="1"/>
</dbReference>
<proteinExistence type="inferred from homology"/>
<dbReference type="PROSITE" id="PS01131">
    <property type="entry name" value="RRNA_A_DIMETH"/>
    <property type="match status" value="1"/>
</dbReference>
<evidence type="ECO:0000256" key="6">
    <source>
        <dbReference type="ARBA" id="ARBA00022884"/>
    </source>
</evidence>
<dbReference type="Proteomes" id="UP000033750">
    <property type="component" value="Unassembled WGS sequence"/>
</dbReference>
<dbReference type="CDD" id="cd02440">
    <property type="entry name" value="AdoMet_MTases"/>
    <property type="match status" value="1"/>
</dbReference>
<dbReference type="Gene3D" id="1.10.8.100">
    <property type="entry name" value="Ribosomal RNA adenine dimethylase-like, domain 2"/>
    <property type="match status" value="1"/>
</dbReference>
<name>A0A0F5H1K9_9BACT</name>
<keyword evidence="3 7" id="KW-0489">Methyltransferase</keyword>
<dbReference type="RefSeq" id="WP_046097087.1">
    <property type="nucleotide sequence ID" value="NZ_JZXN01000017.1"/>
</dbReference>
<gene>
    <name evidence="7 10" type="primary">ksgA</name>
    <name evidence="7" type="synonym">rsmA</name>
    <name evidence="10" type="ORF">MMELEA_01350</name>
</gene>
<evidence type="ECO:0000259" key="9">
    <source>
        <dbReference type="SMART" id="SM00650"/>
    </source>
</evidence>
<feature type="binding site" evidence="7 8">
    <location>
        <position position="18"/>
    </location>
    <ligand>
        <name>S-adenosyl-L-methionine</name>
        <dbReference type="ChEBI" id="CHEBI:59789"/>
    </ligand>
</feature>
<dbReference type="InterPro" id="IPR020598">
    <property type="entry name" value="rRNA_Ade_methylase_Trfase_N"/>
</dbReference>
<dbReference type="Pfam" id="PF00398">
    <property type="entry name" value="RrnaAD"/>
    <property type="match status" value="1"/>
</dbReference>
<evidence type="ECO:0000256" key="3">
    <source>
        <dbReference type="ARBA" id="ARBA00022603"/>
    </source>
</evidence>
<feature type="binding site" evidence="7 8">
    <location>
        <position position="87"/>
    </location>
    <ligand>
        <name>S-adenosyl-L-methionine</name>
        <dbReference type="ChEBI" id="CHEBI:59789"/>
    </ligand>
</feature>
<evidence type="ECO:0000256" key="2">
    <source>
        <dbReference type="ARBA" id="ARBA00022552"/>
    </source>
</evidence>
<feature type="binding site" evidence="7 8">
    <location>
        <position position="42"/>
    </location>
    <ligand>
        <name>S-adenosyl-L-methionine</name>
        <dbReference type="ChEBI" id="CHEBI:59789"/>
    </ligand>
</feature>
<keyword evidence="5 7" id="KW-0949">S-adenosyl-L-methionine</keyword>
<feature type="domain" description="Ribosomal RNA adenine methylase transferase N-terminal" evidence="9">
    <location>
        <begin position="23"/>
        <end position="189"/>
    </location>
</feature>
<feature type="binding site" evidence="7 8">
    <location>
        <position position="104"/>
    </location>
    <ligand>
        <name>S-adenosyl-L-methionine</name>
        <dbReference type="ChEBI" id="CHEBI:59789"/>
    </ligand>
</feature>
<comment type="catalytic activity">
    <reaction evidence="7">
        <text>adenosine(1518)/adenosine(1519) in 16S rRNA + 4 S-adenosyl-L-methionine = N(6)-dimethyladenosine(1518)/N(6)-dimethyladenosine(1519) in 16S rRNA + 4 S-adenosyl-L-homocysteine + 4 H(+)</text>
        <dbReference type="Rhea" id="RHEA:19609"/>
        <dbReference type="Rhea" id="RHEA-COMP:10232"/>
        <dbReference type="Rhea" id="RHEA-COMP:10233"/>
        <dbReference type="ChEBI" id="CHEBI:15378"/>
        <dbReference type="ChEBI" id="CHEBI:57856"/>
        <dbReference type="ChEBI" id="CHEBI:59789"/>
        <dbReference type="ChEBI" id="CHEBI:74411"/>
        <dbReference type="ChEBI" id="CHEBI:74493"/>
        <dbReference type="EC" id="2.1.1.182"/>
    </reaction>
</comment>
<organism evidence="10 11">
    <name type="scientific">Mycoplasmopsis meleagridis ATCC 25294</name>
    <dbReference type="NCBI Taxonomy" id="1264554"/>
    <lineage>
        <taxon>Bacteria</taxon>
        <taxon>Bacillati</taxon>
        <taxon>Mycoplasmatota</taxon>
        <taxon>Mycoplasmoidales</taxon>
        <taxon>Metamycoplasmataceae</taxon>
        <taxon>Mycoplasmopsis</taxon>
    </lineage>
</organism>
<evidence type="ECO:0000256" key="7">
    <source>
        <dbReference type="HAMAP-Rule" id="MF_00607"/>
    </source>
</evidence>
<sequence length="263" mass="30942">MYQENNIKAKKRFGQNFLVSKEVVDKIIELVKYENKNILEIGPGTGALTKYLSKWADNFFAFEIDKDMQKYLLDNNILDEKQLIKADFLDVNLDEYKNYVIVGNIPYNITSNILFKLFDNRMNFKTVILMVQEEVANRLVAKVNTNEYSKLTLTANYIATITKEFKVDKKLFSPIPKVNSAVIKIVFKQEKNDNYEKMKDFFKLCFLARRKKLSFSLKQKYSIINIENAYRKNNFVESIRIQQLSLEQIINLFNDLEKGKQCI</sequence>
<dbReference type="HAMAP" id="MF_00607">
    <property type="entry name" value="16SrRNA_methyltr_A"/>
    <property type="match status" value="1"/>
</dbReference>
<dbReference type="OrthoDB" id="9814755at2"/>
<dbReference type="SUPFAM" id="SSF53335">
    <property type="entry name" value="S-adenosyl-L-methionine-dependent methyltransferases"/>
    <property type="match status" value="1"/>
</dbReference>
<dbReference type="PANTHER" id="PTHR11727:SF7">
    <property type="entry name" value="DIMETHYLADENOSINE TRANSFERASE-RELATED"/>
    <property type="match status" value="1"/>
</dbReference>
<keyword evidence="1 7" id="KW-0963">Cytoplasm</keyword>
<evidence type="ECO:0000313" key="10">
    <source>
        <dbReference type="EMBL" id="KKB26752.1"/>
    </source>
</evidence>
<evidence type="ECO:0000256" key="1">
    <source>
        <dbReference type="ARBA" id="ARBA00022490"/>
    </source>
</evidence>
<dbReference type="Gene3D" id="3.40.50.150">
    <property type="entry name" value="Vaccinia Virus protein VP39"/>
    <property type="match status" value="1"/>
</dbReference>
<evidence type="ECO:0000256" key="8">
    <source>
        <dbReference type="PROSITE-ProRule" id="PRU01026"/>
    </source>
</evidence>
<comment type="subcellular location">
    <subcellularLocation>
        <location evidence="7">Cytoplasm</location>
    </subcellularLocation>
</comment>
<dbReference type="EMBL" id="JZXN01000017">
    <property type="protein sequence ID" value="KKB26752.1"/>
    <property type="molecule type" value="Genomic_DNA"/>
</dbReference>
<dbReference type="STRING" id="29561.MM26B8_04400"/>
<dbReference type="GO" id="GO:0003723">
    <property type="term" value="F:RNA binding"/>
    <property type="evidence" value="ECO:0007669"/>
    <property type="project" value="UniProtKB-UniRule"/>
</dbReference>
<keyword evidence="2 7" id="KW-0698">rRNA processing</keyword>
<protein>
    <recommendedName>
        <fullName evidence="7">Ribosomal RNA small subunit methyltransferase A</fullName>
        <ecNumber evidence="7">2.1.1.182</ecNumber>
    </recommendedName>
    <alternativeName>
        <fullName evidence="7">16S rRNA (adenine(1518)-N(6)/adenine(1519)-N(6))-dimethyltransferase</fullName>
    </alternativeName>
    <alternativeName>
        <fullName evidence="7">16S rRNA dimethyladenosine transferase</fullName>
    </alternativeName>
    <alternativeName>
        <fullName evidence="7">16S rRNA dimethylase</fullName>
    </alternativeName>
    <alternativeName>
        <fullName evidence="7">S-adenosylmethionine-6-N', N'-adenosyl(rRNA) dimethyltransferase</fullName>
    </alternativeName>
</protein>
<reference evidence="10 11" key="1">
    <citation type="submission" date="2015-03" db="EMBL/GenBank/DDBJ databases">
        <title>Genome sequence of Mycoplasma meleagridis strain ATCC 25294.</title>
        <authorList>
            <person name="Yacoub E."/>
            <person name="Blanchard A."/>
            <person name="Sirand-Pugnet P."/>
            <person name="Mardassi B.B.A."/>
        </authorList>
    </citation>
    <scope>NUCLEOTIDE SEQUENCE [LARGE SCALE GENOMIC DNA]</scope>
    <source>
        <strain evidence="10 11">ATCC 25294</strain>
    </source>
</reference>
<dbReference type="EC" id="2.1.1.182" evidence="7"/>
<comment type="similarity">
    <text evidence="7">Belongs to the class I-like SAM-binding methyltransferase superfamily. rRNA adenine N(6)-methyltransferase family. RsmA subfamily.</text>
</comment>
<dbReference type="PANTHER" id="PTHR11727">
    <property type="entry name" value="DIMETHYLADENOSINE TRANSFERASE"/>
    <property type="match status" value="1"/>
</dbReference>
<keyword evidence="4 7" id="KW-0808">Transferase</keyword>
<dbReference type="PROSITE" id="PS51689">
    <property type="entry name" value="SAM_RNA_A_N6_MT"/>
    <property type="match status" value="1"/>
</dbReference>
<dbReference type="InterPro" id="IPR011530">
    <property type="entry name" value="rRNA_adenine_dimethylase"/>
</dbReference>
<comment type="caution">
    <text evidence="10">The sequence shown here is derived from an EMBL/GenBank/DDBJ whole genome shotgun (WGS) entry which is preliminary data.</text>
</comment>
<dbReference type="InterPro" id="IPR029063">
    <property type="entry name" value="SAM-dependent_MTases_sf"/>
</dbReference>
<dbReference type="SMART" id="SM00650">
    <property type="entry name" value="rADc"/>
    <property type="match status" value="1"/>
</dbReference>
<feature type="binding site" evidence="7 8">
    <location>
        <position position="63"/>
    </location>
    <ligand>
        <name>S-adenosyl-L-methionine</name>
        <dbReference type="ChEBI" id="CHEBI:59789"/>
    </ligand>
</feature>
<evidence type="ECO:0000313" key="11">
    <source>
        <dbReference type="Proteomes" id="UP000033750"/>
    </source>
</evidence>
<dbReference type="PATRIC" id="fig|1264554.4.peg.167"/>
<dbReference type="InterPro" id="IPR020596">
    <property type="entry name" value="rRNA_Ade_Mease_Trfase_CS"/>
</dbReference>
<dbReference type="InterPro" id="IPR001737">
    <property type="entry name" value="KsgA/Erm"/>
</dbReference>
<keyword evidence="6 7" id="KW-0694">RNA-binding</keyword>
<comment type="function">
    <text evidence="7">Specifically dimethylates two adjacent adenosines (A1518 and A1519) in the loop of a conserved hairpin near the 3'-end of 16S rRNA in the 30S particle. May play a critical role in biogenesis of 30S subunits.</text>
</comment>
<dbReference type="GO" id="GO:0005829">
    <property type="term" value="C:cytosol"/>
    <property type="evidence" value="ECO:0007669"/>
    <property type="project" value="TreeGrafter"/>
</dbReference>
<keyword evidence="11" id="KW-1185">Reference proteome</keyword>
<evidence type="ECO:0000256" key="4">
    <source>
        <dbReference type="ARBA" id="ARBA00022679"/>
    </source>
</evidence>
<evidence type="ECO:0000256" key="5">
    <source>
        <dbReference type="ARBA" id="ARBA00022691"/>
    </source>
</evidence>
<dbReference type="InterPro" id="IPR023165">
    <property type="entry name" value="rRNA_Ade_diMease-like_C"/>
</dbReference>
<dbReference type="AlphaFoldDB" id="A0A0F5H1K9"/>
<accession>A0A0F5H1K9</accession>